<dbReference type="PANTHER" id="PTHR37540:SF5">
    <property type="entry name" value="TRANSCRIPTION FACTOR DOMAIN-CONTAINING PROTEIN"/>
    <property type="match status" value="1"/>
</dbReference>
<comment type="caution">
    <text evidence="2">The sequence shown here is derived from an EMBL/GenBank/DDBJ whole genome shotgun (WGS) entry which is preliminary data.</text>
</comment>
<name>A0AAV9VBQ3_9PEZI</name>
<proteinExistence type="predicted"/>
<feature type="compositionally biased region" description="Basic and acidic residues" evidence="1">
    <location>
        <begin position="62"/>
        <end position="82"/>
    </location>
</feature>
<evidence type="ECO:0000256" key="1">
    <source>
        <dbReference type="SAM" id="MobiDB-lite"/>
    </source>
</evidence>
<protein>
    <submittedName>
        <fullName evidence="2">Uncharacterized protein</fullName>
    </submittedName>
</protein>
<dbReference type="EMBL" id="JAVHNQ010000001">
    <property type="protein sequence ID" value="KAK6358862.1"/>
    <property type="molecule type" value="Genomic_DNA"/>
</dbReference>
<feature type="region of interest" description="Disordered" evidence="1">
    <location>
        <begin position="35"/>
        <end position="82"/>
    </location>
</feature>
<accession>A0AAV9VBQ3</accession>
<gene>
    <name evidence="2" type="ORF">TWF696_000042</name>
</gene>
<keyword evidence="3" id="KW-1185">Reference proteome</keyword>
<feature type="compositionally biased region" description="Basic residues" evidence="1">
    <location>
        <begin position="39"/>
        <end position="48"/>
    </location>
</feature>
<evidence type="ECO:0000313" key="3">
    <source>
        <dbReference type="Proteomes" id="UP001375240"/>
    </source>
</evidence>
<dbReference type="PANTHER" id="PTHR37540">
    <property type="entry name" value="TRANSCRIPTION FACTOR (ACR-2), PUTATIVE-RELATED-RELATED"/>
    <property type="match status" value="1"/>
</dbReference>
<organism evidence="2 3">
    <name type="scientific">Orbilia brochopaga</name>
    <dbReference type="NCBI Taxonomy" id="3140254"/>
    <lineage>
        <taxon>Eukaryota</taxon>
        <taxon>Fungi</taxon>
        <taxon>Dikarya</taxon>
        <taxon>Ascomycota</taxon>
        <taxon>Pezizomycotina</taxon>
        <taxon>Orbiliomycetes</taxon>
        <taxon>Orbiliales</taxon>
        <taxon>Orbiliaceae</taxon>
        <taxon>Orbilia</taxon>
    </lineage>
</organism>
<dbReference type="Proteomes" id="UP001375240">
    <property type="component" value="Unassembled WGS sequence"/>
</dbReference>
<sequence length="500" mass="55912">MPAHAEPGMHFIVSTDTAKADAGTRKLIRSHVMLGKNLGKSRPKKKRQQQQQQHQGTSRGPQLDRRGQPSDPDLERQLRPDGRLVPVDIPGRVGSDLSFVWFADVIEPAMVREIITFSKTSKEILFPLEMCFAFERENKTWWVALTVDPAYLNATAFVTHAYSSVIRGGRGQPLSPTAIMHFVKTVRLVRERLASDDQELLLSDGTVFIILLLAMYALLSGDSATAQHHVEGLRRIVNLRGGIRSFRSNEKLLIELLRADMSIALNGGRPPIFFSDPFLEPFLPYPDHPALRVPQSRATTAKGKDDSIERFVDTIHPDLAIAWTFTQRFSSLMNVTAASGVRLPQRTLLHAMTATMYRLLAMHDRFQATSADEAVRLGLLGFCAHIFLRWKYMRIDYMYLPTAYRAALAGLELEGCVEGGNGMPPQVVLWLLMVGTIAVFGEADAGWLRPWMKASCGVCGAQSWEDVRAIVRMIWVDRLHDEAGKEAYDACMSDDISTPP</sequence>
<reference evidence="2 3" key="1">
    <citation type="submission" date="2019-10" db="EMBL/GenBank/DDBJ databases">
        <authorList>
            <person name="Palmer J.M."/>
        </authorList>
    </citation>
    <scope>NUCLEOTIDE SEQUENCE [LARGE SCALE GENOMIC DNA]</scope>
    <source>
        <strain evidence="2 3">TWF696</strain>
    </source>
</reference>
<evidence type="ECO:0000313" key="2">
    <source>
        <dbReference type="EMBL" id="KAK6358862.1"/>
    </source>
</evidence>
<dbReference type="AlphaFoldDB" id="A0AAV9VBQ3"/>